<feature type="region of interest" description="Disordered" evidence="1">
    <location>
        <begin position="170"/>
        <end position="199"/>
    </location>
</feature>
<dbReference type="PhylomeDB" id="A0A0G4GAT9"/>
<name>A0A0G4GAT9_9ALVE</name>
<feature type="compositionally biased region" description="Basic residues" evidence="1">
    <location>
        <begin position="1"/>
        <end position="11"/>
    </location>
</feature>
<feature type="region of interest" description="Disordered" evidence="1">
    <location>
        <begin position="329"/>
        <end position="368"/>
    </location>
</feature>
<gene>
    <name evidence="2" type="ORF">Cvel_20962</name>
</gene>
<dbReference type="EMBL" id="CDMZ01001023">
    <property type="protein sequence ID" value="CEM25846.1"/>
    <property type="molecule type" value="Genomic_DNA"/>
</dbReference>
<proteinExistence type="predicted"/>
<organism evidence="2">
    <name type="scientific">Chromera velia CCMP2878</name>
    <dbReference type="NCBI Taxonomy" id="1169474"/>
    <lineage>
        <taxon>Eukaryota</taxon>
        <taxon>Sar</taxon>
        <taxon>Alveolata</taxon>
        <taxon>Colpodellida</taxon>
        <taxon>Chromeraceae</taxon>
        <taxon>Chromera</taxon>
    </lineage>
</organism>
<dbReference type="AlphaFoldDB" id="A0A0G4GAT9"/>
<evidence type="ECO:0000313" key="2">
    <source>
        <dbReference type="EMBL" id="CEM25846.1"/>
    </source>
</evidence>
<dbReference type="VEuPathDB" id="CryptoDB:Cvel_20962"/>
<accession>A0A0G4GAT9</accession>
<protein>
    <submittedName>
        <fullName evidence="2">Uncharacterized protein</fullName>
    </submittedName>
</protein>
<evidence type="ECO:0000256" key="1">
    <source>
        <dbReference type="SAM" id="MobiDB-lite"/>
    </source>
</evidence>
<reference evidence="2" key="1">
    <citation type="submission" date="2014-11" db="EMBL/GenBank/DDBJ databases">
        <authorList>
            <person name="Otto D Thomas"/>
            <person name="Naeem Raeece"/>
        </authorList>
    </citation>
    <scope>NUCLEOTIDE SEQUENCE</scope>
</reference>
<sequence>MTGRAWARKQSSKTNEENAPKLMTSSGKKNKSADRLSALLSSQADGKKEKSPYRGSGWRPVASVPDAPPSQEEYVETEVSGLHALPPRTFVGASGNGRGEVRETEDPSSYTGRPTDQEDMNMHHPASGEMQLEMQSVGLSDFPPVITPAGGHSQNEEVVPMLLGVLHSTLQTQEKPGRAERRTAKQQRKRERKKEAKHQTQLYAIRQTRTGDHQTTLGGSPQKVAVQTQGESVCVHTGLCRGSTVEDEMGRAAVLQGRKERKKMRKEWKKQETRRVEIKTIRQEQTEARGFGNQSMPRLREPLPASETAPRRFGSIRLRGYVEMGGVRETRGLGSSTPLLRSVSPPRRISNIHQSDQEHTPNTQHEGYRVEELPPSVQALFQESWARYVMGMPIY</sequence>
<feature type="region of interest" description="Disordered" evidence="1">
    <location>
        <begin position="1"/>
        <end position="123"/>
    </location>
</feature>